<evidence type="ECO:0008006" key="3">
    <source>
        <dbReference type="Google" id="ProtNLM"/>
    </source>
</evidence>
<evidence type="ECO:0000313" key="1">
    <source>
        <dbReference type="EMBL" id="AUZ88384.1"/>
    </source>
</evidence>
<sequence length="401" mass="42426">MLHFPSKNSAAHTADPADVTRLHQLLGDHVWAFSNCRVDAPGLPVAEVDWLFYNSTNGTFILSEWKRFPAAVVRVKDAGEAWTLGNQSVVPNPLEQVGKQLDAVRRALRLNICREHFPSADQHSINLYPTVYSPQVNEATRRERLRYGVVHGSLDDVALMVERRAVTVPLVAAGGSAQVALAEALAELFRCSISQAVRRKIAPPAPVPPSPRVRIAAIYRELAALHLELAALVDEGLVTPSGTQAPELLASPSTATSMVPSKVPAAAPIGAPESPAVAMAAGPVTQKAAPPVAEPAKKTPSVNGHLQRHVLKHVPPSAGPEHVRAAFLAALQDGHLRKSGVHVGQFGGYVGLLLDGGRKLADLGLGSLEKWCLTQATAAGIAAVKDPTAPSIVRLGKPAQT</sequence>
<name>A0A2L0UGK5_9MICC</name>
<protein>
    <recommendedName>
        <fullName evidence="3">NERD domain-containing protein</fullName>
    </recommendedName>
</protein>
<gene>
    <name evidence="1" type="ORF">CVO76_12615</name>
</gene>
<organism evidence="1 2">
    <name type="scientific">Arthrobacter agilis</name>
    <dbReference type="NCBI Taxonomy" id="37921"/>
    <lineage>
        <taxon>Bacteria</taxon>
        <taxon>Bacillati</taxon>
        <taxon>Actinomycetota</taxon>
        <taxon>Actinomycetes</taxon>
        <taxon>Micrococcales</taxon>
        <taxon>Micrococcaceae</taxon>
        <taxon>Arthrobacter</taxon>
    </lineage>
</organism>
<proteinExistence type="predicted"/>
<accession>A0A2L0UGK5</accession>
<dbReference type="Proteomes" id="UP000239187">
    <property type="component" value="Chromosome"/>
</dbReference>
<dbReference type="EMBL" id="CP024915">
    <property type="protein sequence ID" value="AUZ88384.1"/>
    <property type="molecule type" value="Genomic_DNA"/>
</dbReference>
<dbReference type="RefSeq" id="WP_208739509.1">
    <property type="nucleotide sequence ID" value="NZ_CP024915.1"/>
</dbReference>
<evidence type="ECO:0000313" key="2">
    <source>
        <dbReference type="Proteomes" id="UP000239187"/>
    </source>
</evidence>
<dbReference type="AlphaFoldDB" id="A0A2L0UGK5"/>
<reference evidence="1 2" key="1">
    <citation type="submission" date="2017-11" db="EMBL/GenBank/DDBJ databases">
        <title>Draft genome of Arthrobacter agilis strain UMCV2, a plant growth-promoting rhizobacterium and biocontrol capacity of phytopathogenic fungi.</title>
        <authorList>
            <person name="Martinez-Camara R."/>
            <person name="Santoyo G."/>
            <person name="Moreno-Hagelsieb G."/>
            <person name="Valencia-Cantero E."/>
        </authorList>
    </citation>
    <scope>NUCLEOTIDE SEQUENCE [LARGE SCALE GENOMIC DNA]</scope>
    <source>
        <strain evidence="1 2">UMCV2</strain>
    </source>
</reference>